<protein>
    <recommendedName>
        <fullName evidence="4">DUF748 domain-containing protein</fullName>
    </recommendedName>
</protein>
<dbReference type="OrthoDB" id="814802at2"/>
<reference evidence="2 3" key="1">
    <citation type="submission" date="2019-02" db="EMBL/GenBank/DDBJ databases">
        <title>Genomic Encyclopedia of Type Strains, Phase IV (KMG-IV): sequencing the most valuable type-strain genomes for metagenomic binning, comparative biology and taxonomic classification.</title>
        <authorList>
            <person name="Goeker M."/>
        </authorList>
    </citation>
    <scope>NUCLEOTIDE SEQUENCE [LARGE SCALE GENOMIC DNA]</scope>
    <source>
        <strain evidence="2 3">DSM 18116</strain>
    </source>
</reference>
<gene>
    <name evidence="2" type="ORF">EV199_0250</name>
</gene>
<keyword evidence="1" id="KW-0472">Membrane</keyword>
<dbReference type="Proteomes" id="UP000293874">
    <property type="component" value="Unassembled WGS sequence"/>
</dbReference>
<evidence type="ECO:0008006" key="4">
    <source>
        <dbReference type="Google" id="ProtNLM"/>
    </source>
</evidence>
<evidence type="ECO:0000256" key="1">
    <source>
        <dbReference type="SAM" id="Phobius"/>
    </source>
</evidence>
<sequence length="546" mass="61668">MISKKILIIVVSLLTLTGVAFLVWSIYKKQFLRSKVTEAVAGESQGIYSIAFGKLDLDEVNGNLSVTDLQLRPDTVRYNELAQTDNAPGIVAHLSVPSLKVTGVKTPKALLNKEIEGRKVLIENPQIELYFTNKGKDSLQRVPDKELYEQLLGRLSRIAIDTVSIVNATVVTRNLSDGRKLMQFDSVQIDLFKVAVDSIHSKDTTRLLFAENASLLCRKISWKDKRGLYEFIISEVDFNTRGQRMDIARIAINPLLPEAKFLQQFKYANDRFDIEMKNIRMVNLSLPLLMKQSIAADSMIVGQSHFKIYRDISYPHDGRNRLEHLPHQDLMHLDVPLAIKEASFPSSFIEYKERNSQSEQSGKVQFYNVSVRISNLTNDTAILKSSPICKLRFNARFLNKASIETTISFYPLDPKGKFTIQGTLGSMPASAVNQLTVPMGLARIEKGTIRKLTFSFTGNDYRADGPVTILYDDLAVTLLKKDEEDKTLDKKKLASLMAKIVIKKANPGKDGEVRTARVHFERDTKRSFFHLLWKSIFTGVKENVGM</sequence>
<feature type="transmembrane region" description="Helical" evidence="1">
    <location>
        <begin position="6"/>
        <end position="27"/>
    </location>
</feature>
<keyword evidence="1" id="KW-1133">Transmembrane helix</keyword>
<comment type="caution">
    <text evidence="2">The sequence shown here is derived from an EMBL/GenBank/DDBJ whole genome shotgun (WGS) entry which is preliminary data.</text>
</comment>
<dbReference type="AlphaFoldDB" id="A0A4Q7MZL4"/>
<name>A0A4Q7MZL4_9BACT</name>
<organism evidence="2 3">
    <name type="scientific">Pseudobacter ginsenosidimutans</name>
    <dbReference type="NCBI Taxonomy" id="661488"/>
    <lineage>
        <taxon>Bacteria</taxon>
        <taxon>Pseudomonadati</taxon>
        <taxon>Bacteroidota</taxon>
        <taxon>Chitinophagia</taxon>
        <taxon>Chitinophagales</taxon>
        <taxon>Chitinophagaceae</taxon>
        <taxon>Pseudobacter</taxon>
    </lineage>
</organism>
<dbReference type="EMBL" id="SGXA01000001">
    <property type="protein sequence ID" value="RZS74403.1"/>
    <property type="molecule type" value="Genomic_DNA"/>
</dbReference>
<evidence type="ECO:0000313" key="2">
    <source>
        <dbReference type="EMBL" id="RZS74403.1"/>
    </source>
</evidence>
<proteinExistence type="predicted"/>
<keyword evidence="1" id="KW-0812">Transmembrane</keyword>
<keyword evidence="3" id="KW-1185">Reference proteome</keyword>
<dbReference type="RefSeq" id="WP_130538871.1">
    <property type="nucleotide sequence ID" value="NZ_CP042431.1"/>
</dbReference>
<accession>A0A4Q7MZL4</accession>
<evidence type="ECO:0000313" key="3">
    <source>
        <dbReference type="Proteomes" id="UP000293874"/>
    </source>
</evidence>